<evidence type="ECO:0000313" key="1">
    <source>
        <dbReference type="EMBL" id="EEF58512.1"/>
    </source>
</evidence>
<evidence type="ECO:0000313" key="2">
    <source>
        <dbReference type="Proteomes" id="UP000003688"/>
    </source>
</evidence>
<proteinExistence type="predicted"/>
<protein>
    <submittedName>
        <fullName evidence="1">Uncharacterized protein</fullName>
    </submittedName>
</protein>
<organism evidence="1 2">
    <name type="scientific">Pedosphaera parvula (strain Ellin514)</name>
    <dbReference type="NCBI Taxonomy" id="320771"/>
    <lineage>
        <taxon>Bacteria</taxon>
        <taxon>Pseudomonadati</taxon>
        <taxon>Verrucomicrobiota</taxon>
        <taxon>Pedosphaerae</taxon>
        <taxon>Pedosphaerales</taxon>
        <taxon>Pedosphaeraceae</taxon>
        <taxon>Pedosphaera</taxon>
    </lineage>
</organism>
<dbReference type="Proteomes" id="UP000003688">
    <property type="component" value="Unassembled WGS sequence"/>
</dbReference>
<keyword evidence="2" id="KW-1185">Reference proteome</keyword>
<accession>B9XNT9</accession>
<dbReference type="AlphaFoldDB" id="B9XNT9"/>
<sequence length="52" mass="5839">MVLGGGNFTAEIPKNAKRETNFETGFTRLTRLFTTETQRLRSMPAFDDADQG</sequence>
<gene>
    <name evidence="1" type="ORF">Cflav_PD1239</name>
</gene>
<reference evidence="1 2" key="1">
    <citation type="journal article" date="2011" name="J. Bacteriol.">
        <title>Genome sequence of 'Pedosphaera parvula' Ellin514, an aerobic Verrucomicrobial isolate from pasture soil.</title>
        <authorList>
            <person name="Kant R."/>
            <person name="van Passel M.W."/>
            <person name="Sangwan P."/>
            <person name="Palva A."/>
            <person name="Lucas S."/>
            <person name="Copeland A."/>
            <person name="Lapidus A."/>
            <person name="Glavina Del Rio T."/>
            <person name="Dalin E."/>
            <person name="Tice H."/>
            <person name="Bruce D."/>
            <person name="Goodwin L."/>
            <person name="Pitluck S."/>
            <person name="Chertkov O."/>
            <person name="Larimer F.W."/>
            <person name="Land M.L."/>
            <person name="Hauser L."/>
            <person name="Brettin T.S."/>
            <person name="Detter J.C."/>
            <person name="Han S."/>
            <person name="de Vos W.M."/>
            <person name="Janssen P.H."/>
            <person name="Smidt H."/>
        </authorList>
    </citation>
    <scope>NUCLEOTIDE SEQUENCE [LARGE SCALE GENOMIC DNA]</scope>
    <source>
        <strain evidence="1 2">Ellin514</strain>
    </source>
</reference>
<name>B9XNT9_PEDPL</name>
<comment type="caution">
    <text evidence="1">The sequence shown here is derived from an EMBL/GenBank/DDBJ whole genome shotgun (WGS) entry which is preliminary data.</text>
</comment>
<dbReference type="EMBL" id="ABOX02000042">
    <property type="protein sequence ID" value="EEF58512.1"/>
    <property type="molecule type" value="Genomic_DNA"/>
</dbReference>